<dbReference type="PROSITE" id="PS00375">
    <property type="entry name" value="UDPGT"/>
    <property type="match status" value="1"/>
</dbReference>
<evidence type="ECO:0000256" key="1">
    <source>
        <dbReference type="ARBA" id="ARBA00009995"/>
    </source>
</evidence>
<dbReference type="InterPro" id="IPR035595">
    <property type="entry name" value="UDP_glycos_trans_CS"/>
</dbReference>
<name>A0A4S8KDM5_MUSBA</name>
<dbReference type="STRING" id="52838.A0A4S8KDM5"/>
<dbReference type="CDD" id="cd03784">
    <property type="entry name" value="GT1_Gtf-like"/>
    <property type="match status" value="1"/>
</dbReference>
<evidence type="ECO:0000256" key="3">
    <source>
        <dbReference type="ARBA" id="ARBA00022679"/>
    </source>
</evidence>
<dbReference type="InterPro" id="IPR002213">
    <property type="entry name" value="UDP_glucos_trans"/>
</dbReference>
<dbReference type="Gene3D" id="3.40.50.2000">
    <property type="entry name" value="Glycogen Phosphorylase B"/>
    <property type="match status" value="2"/>
</dbReference>
<keyword evidence="7" id="KW-1185">Reference proteome</keyword>
<keyword evidence="3 4" id="KW-0808">Transferase</keyword>
<evidence type="ECO:0000313" key="7">
    <source>
        <dbReference type="Proteomes" id="UP000317650"/>
    </source>
</evidence>
<accession>A0A4S8KDM5</accession>
<evidence type="ECO:0000256" key="2">
    <source>
        <dbReference type="ARBA" id="ARBA00022676"/>
    </source>
</evidence>
<dbReference type="SUPFAM" id="SSF53756">
    <property type="entry name" value="UDP-Glycosyltransferase/glycogen phosphorylase"/>
    <property type="match status" value="1"/>
</dbReference>
<dbReference type="PANTHER" id="PTHR11926:SF774">
    <property type="entry name" value="UDP-GLYCOSYLTRANSFERASE 85A1-RELATED"/>
    <property type="match status" value="1"/>
</dbReference>
<evidence type="ECO:0000256" key="5">
    <source>
        <dbReference type="RuleBase" id="RU362057"/>
    </source>
</evidence>
<dbReference type="AlphaFoldDB" id="A0A4S8KDM5"/>
<evidence type="ECO:0000313" key="6">
    <source>
        <dbReference type="EMBL" id="THU73277.1"/>
    </source>
</evidence>
<sequence>MSESEDIPKHHAIFVAAPFQGHFTPAANFAVKLAARGFIVTFVTTEAFHHQRTASGAVSVDGHEVFADARSMGLDIRYELVSDGLPVTFDRDMHRDQFSDAFYHLLPAHVEELMRKLLLAVPPIDVLISDTFAVWPSTLAKKFGLPYVSFWTEPALVFAVYYHMHLLVENGHFGSPTGWYTSFATNVLLRDGSIELLMFVHGDRTETRKDTITYIPGVPSIEPTDLVSFFHSPEASWRVLRNVGKAFEEAKGADFVLCNTVQELEVEVIGALQQVWPFYAVGPIGPDSGEGGAATSLWPELDCSQWLHSMPPRSVLYISFGSIAPISKRDMDEIAYGVLDSKSSFIWVLRPGSGSSEACPLPEGFIEACKGKGMVVPWCRQKQVLQHPAVGGFLTHCGWNSILESMWCGVPMLCFPLFADQPTNRKMVVEDLKIGIDVGSIGEVSRAEVSRRIDSLMGGGVGGALRKEMEEAQRAVKSAVTQCGSSSKNMEQFTADLLKHLSEKKPEQ</sequence>
<proteinExistence type="inferred from homology"/>
<comment type="caution">
    <text evidence="6">The sequence shown here is derived from an EMBL/GenBank/DDBJ whole genome shotgun (WGS) entry which is preliminary data.</text>
</comment>
<dbReference type="PANTHER" id="PTHR11926">
    <property type="entry name" value="GLUCOSYL/GLUCURONOSYL TRANSFERASES"/>
    <property type="match status" value="1"/>
</dbReference>
<dbReference type="FunFam" id="3.40.50.2000:FF:000078">
    <property type="entry name" value="Glycosyltransferase"/>
    <property type="match status" value="1"/>
</dbReference>
<protein>
    <recommendedName>
        <fullName evidence="5">Glycosyltransferase</fullName>
        <ecNumber evidence="5">2.4.1.-</ecNumber>
    </recommendedName>
</protein>
<keyword evidence="2 4" id="KW-0328">Glycosyltransferase</keyword>
<evidence type="ECO:0000256" key="4">
    <source>
        <dbReference type="RuleBase" id="RU003718"/>
    </source>
</evidence>
<dbReference type="EC" id="2.4.1.-" evidence="5"/>
<comment type="similarity">
    <text evidence="1 4">Belongs to the UDP-glycosyltransferase family.</text>
</comment>
<reference evidence="6 7" key="1">
    <citation type="journal article" date="2019" name="Nat. Plants">
        <title>Genome sequencing of Musa balbisiana reveals subgenome evolution and function divergence in polyploid bananas.</title>
        <authorList>
            <person name="Yao X."/>
        </authorList>
    </citation>
    <scope>NUCLEOTIDE SEQUENCE [LARGE SCALE GENOMIC DNA]</scope>
    <source>
        <strain evidence="7">cv. DH-PKW</strain>
        <tissue evidence="6">Leaves</tissue>
    </source>
</reference>
<dbReference type="Proteomes" id="UP000317650">
    <property type="component" value="Chromosome 4"/>
</dbReference>
<dbReference type="Pfam" id="PF00201">
    <property type="entry name" value="UDPGT"/>
    <property type="match status" value="1"/>
</dbReference>
<organism evidence="6 7">
    <name type="scientific">Musa balbisiana</name>
    <name type="common">Banana</name>
    <dbReference type="NCBI Taxonomy" id="52838"/>
    <lineage>
        <taxon>Eukaryota</taxon>
        <taxon>Viridiplantae</taxon>
        <taxon>Streptophyta</taxon>
        <taxon>Embryophyta</taxon>
        <taxon>Tracheophyta</taxon>
        <taxon>Spermatophyta</taxon>
        <taxon>Magnoliopsida</taxon>
        <taxon>Liliopsida</taxon>
        <taxon>Zingiberales</taxon>
        <taxon>Musaceae</taxon>
        <taxon>Musa</taxon>
    </lineage>
</organism>
<dbReference type="GO" id="GO:0080043">
    <property type="term" value="F:quercetin 3-O-glucosyltransferase activity"/>
    <property type="evidence" value="ECO:0007669"/>
    <property type="project" value="TreeGrafter"/>
</dbReference>
<dbReference type="GO" id="GO:0080044">
    <property type="term" value="F:quercetin 7-O-glucosyltransferase activity"/>
    <property type="evidence" value="ECO:0007669"/>
    <property type="project" value="TreeGrafter"/>
</dbReference>
<gene>
    <name evidence="6" type="ORF">C4D60_Mb04t21100</name>
</gene>
<dbReference type="EMBL" id="PYDT01000001">
    <property type="protein sequence ID" value="THU73277.1"/>
    <property type="molecule type" value="Genomic_DNA"/>
</dbReference>